<keyword evidence="10" id="KW-0967">Endosome</keyword>
<accession>A0A170UN61</accession>
<evidence type="ECO:0000256" key="2">
    <source>
        <dbReference type="ARBA" id="ARBA00004172"/>
    </source>
</evidence>
<protein>
    <recommendedName>
        <fullName evidence="17">Transmembrane protein 230</fullName>
    </recommendedName>
</protein>
<evidence type="ECO:0000256" key="10">
    <source>
        <dbReference type="ARBA" id="ARBA00022753"/>
    </source>
</evidence>
<dbReference type="AlphaFoldDB" id="A0A170UN61"/>
<evidence type="ECO:0000256" key="11">
    <source>
        <dbReference type="ARBA" id="ARBA00022989"/>
    </source>
</evidence>
<keyword evidence="15" id="KW-0968">Cytoplasmic vesicle</keyword>
<proteinExistence type="inferred from homology"/>
<dbReference type="PANTHER" id="PTHR15664:SF6">
    <property type="entry name" value="TRANSMEMBRANE PROTEIN 230"/>
    <property type="match status" value="1"/>
</dbReference>
<dbReference type="GO" id="GO:0005776">
    <property type="term" value="C:autophagosome"/>
    <property type="evidence" value="ECO:0007669"/>
    <property type="project" value="UniProtKB-SubCell"/>
</dbReference>
<evidence type="ECO:0000256" key="1">
    <source>
        <dbReference type="ARBA" id="ARBA00004141"/>
    </source>
</evidence>
<dbReference type="GO" id="GO:0008021">
    <property type="term" value="C:synaptic vesicle"/>
    <property type="evidence" value="ECO:0007669"/>
    <property type="project" value="UniProtKB-SubCell"/>
</dbReference>
<evidence type="ECO:0000256" key="5">
    <source>
        <dbReference type="ARBA" id="ARBA00004419"/>
    </source>
</evidence>
<evidence type="ECO:0000256" key="6">
    <source>
        <dbReference type="ARBA" id="ARBA00004601"/>
    </source>
</evidence>
<keyword evidence="9 18" id="KW-0812">Transmembrane</keyword>
<keyword evidence="12" id="KW-0770">Synapse</keyword>
<comment type="function">
    <text evidence="16">Involved in trafficking and recycling of synaptic vesicles.</text>
</comment>
<evidence type="ECO:0000256" key="15">
    <source>
        <dbReference type="ARBA" id="ARBA00023329"/>
    </source>
</evidence>
<dbReference type="Pfam" id="PF05915">
    <property type="entry name" value="TMEM_230_134"/>
    <property type="match status" value="1"/>
</dbReference>
<evidence type="ECO:0000256" key="12">
    <source>
        <dbReference type="ARBA" id="ARBA00023018"/>
    </source>
</evidence>
<evidence type="ECO:0000256" key="13">
    <source>
        <dbReference type="ARBA" id="ARBA00023034"/>
    </source>
</evidence>
<feature type="transmembrane region" description="Helical" evidence="18">
    <location>
        <begin position="40"/>
        <end position="62"/>
    </location>
</feature>
<evidence type="ECO:0000256" key="14">
    <source>
        <dbReference type="ARBA" id="ARBA00023136"/>
    </source>
</evidence>
<evidence type="ECO:0000256" key="16">
    <source>
        <dbReference type="ARBA" id="ARBA00024003"/>
    </source>
</evidence>
<keyword evidence="13" id="KW-0333">Golgi apparatus</keyword>
<organism evidence="19">
    <name type="scientific">Triatoma infestans</name>
    <name type="common">Assassin bug</name>
    <dbReference type="NCBI Taxonomy" id="30076"/>
    <lineage>
        <taxon>Eukaryota</taxon>
        <taxon>Metazoa</taxon>
        <taxon>Ecdysozoa</taxon>
        <taxon>Arthropoda</taxon>
        <taxon>Hexapoda</taxon>
        <taxon>Insecta</taxon>
        <taxon>Pterygota</taxon>
        <taxon>Neoptera</taxon>
        <taxon>Paraneoptera</taxon>
        <taxon>Hemiptera</taxon>
        <taxon>Heteroptera</taxon>
        <taxon>Panheteroptera</taxon>
        <taxon>Cimicomorpha</taxon>
        <taxon>Reduviidae</taxon>
        <taxon>Triatominae</taxon>
        <taxon>Triatoma</taxon>
    </lineage>
</organism>
<keyword evidence="14 18" id="KW-0472">Membrane</keyword>
<evidence type="ECO:0000256" key="9">
    <source>
        <dbReference type="ARBA" id="ARBA00022692"/>
    </source>
</evidence>
<dbReference type="GO" id="GO:0005769">
    <property type="term" value="C:early endosome"/>
    <property type="evidence" value="ECO:0007669"/>
    <property type="project" value="UniProtKB-SubCell"/>
</dbReference>
<evidence type="ECO:0000256" key="7">
    <source>
        <dbReference type="ARBA" id="ARBA00004603"/>
    </source>
</evidence>
<reference evidence="19" key="2">
    <citation type="journal article" date="2017" name="J. Med. Entomol.">
        <title>Transcriptome Analysis of the Triatoma infestans (Hemiptera: Reduviidae) Integument.</title>
        <authorList>
            <person name="Calderon-Fernandez G.M."/>
            <person name="Moriconi D.E."/>
            <person name="Dulbecco A.B."/>
            <person name="Juarez M.P."/>
        </authorList>
    </citation>
    <scope>NUCLEOTIDE SEQUENCE</scope>
    <source>
        <strain evidence="19">Int1</strain>
        <tissue evidence="19">Integument</tissue>
    </source>
</reference>
<evidence type="ECO:0000256" key="8">
    <source>
        <dbReference type="ARBA" id="ARBA00007743"/>
    </source>
</evidence>
<evidence type="ECO:0000313" key="19">
    <source>
        <dbReference type="EMBL" id="JAR95982.1"/>
    </source>
</evidence>
<sequence>MKEERNYNGVKYRKLRKRTSDDSYIDDQFKQETEKIPWKAICLAAMLFLGGIFLLIIGILIISGHLDTKYGDRTWPIFILGVLMFLPGAYHIRIAYYAYRGYHGFSFDEIPEFE</sequence>
<name>A0A170UN61_TRIIF</name>
<evidence type="ECO:0000256" key="18">
    <source>
        <dbReference type="SAM" id="Phobius"/>
    </source>
</evidence>
<dbReference type="GO" id="GO:0055037">
    <property type="term" value="C:recycling endosome"/>
    <property type="evidence" value="ECO:0007669"/>
    <property type="project" value="UniProtKB-SubCell"/>
</dbReference>
<evidence type="ECO:0000256" key="17">
    <source>
        <dbReference type="ARBA" id="ARBA00024088"/>
    </source>
</evidence>
<evidence type="ECO:0000256" key="4">
    <source>
        <dbReference type="ARBA" id="ARBA00004412"/>
    </source>
</evidence>
<dbReference type="GO" id="GO:0016020">
    <property type="term" value="C:membrane"/>
    <property type="evidence" value="ECO:0007669"/>
    <property type="project" value="UniProtKB-SubCell"/>
</dbReference>
<dbReference type="EMBL" id="GEMB01007397">
    <property type="protein sequence ID" value="JAR95982.1"/>
    <property type="molecule type" value="Transcribed_RNA"/>
</dbReference>
<feature type="transmembrane region" description="Helical" evidence="18">
    <location>
        <begin position="74"/>
        <end position="92"/>
    </location>
</feature>
<dbReference type="InterPro" id="IPR008590">
    <property type="entry name" value="TMEM_230/134"/>
</dbReference>
<reference evidence="19" key="1">
    <citation type="submission" date="2016-04" db="EMBL/GenBank/DDBJ databases">
        <authorList>
            <person name="Calderon-Fernandez G.M.Sr."/>
        </authorList>
    </citation>
    <scope>NUCLEOTIDE SEQUENCE</scope>
    <source>
        <strain evidence="19">Int1</strain>
        <tissue evidence="19">Integument</tissue>
    </source>
</reference>
<evidence type="ECO:0000256" key="3">
    <source>
        <dbReference type="ARBA" id="ARBA00004234"/>
    </source>
</evidence>
<comment type="subcellular location">
    <subcellularLocation>
        <location evidence="5">Cytoplasmic vesicle</location>
        <location evidence="5">Autophagosome</location>
    </subcellularLocation>
    <subcellularLocation>
        <location evidence="3">Cytoplasmic vesicle</location>
        <location evidence="3">Secretory vesicle</location>
        <location evidence="3">Synaptic vesicle</location>
    </subcellularLocation>
    <subcellularLocation>
        <location evidence="4">Early endosome</location>
    </subcellularLocation>
    <subcellularLocation>
        <location evidence="6">Golgi apparatus</location>
        <location evidence="6">trans-Golgi network</location>
    </subcellularLocation>
    <subcellularLocation>
        <location evidence="7">Late endosome</location>
    </subcellularLocation>
    <subcellularLocation>
        <location evidence="1">Membrane</location>
        <topology evidence="1">Multi-pass membrane protein</topology>
    </subcellularLocation>
    <subcellularLocation>
        <location evidence="2">Recycling endosome</location>
    </subcellularLocation>
</comment>
<dbReference type="PANTHER" id="PTHR15664">
    <property type="entry name" value="C20ORF30 PROTEIN"/>
    <property type="match status" value="1"/>
</dbReference>
<dbReference type="InterPro" id="IPR044234">
    <property type="entry name" value="TMEM230"/>
</dbReference>
<dbReference type="GO" id="GO:0005794">
    <property type="term" value="C:Golgi apparatus"/>
    <property type="evidence" value="ECO:0007669"/>
    <property type="project" value="UniProtKB-SubCell"/>
</dbReference>
<comment type="similarity">
    <text evidence="8">Belongs to the TMEM134/TMEM230 family.</text>
</comment>
<keyword evidence="11 18" id="KW-1133">Transmembrane helix</keyword>
<dbReference type="GO" id="GO:0005770">
    <property type="term" value="C:late endosome"/>
    <property type="evidence" value="ECO:0007669"/>
    <property type="project" value="UniProtKB-SubCell"/>
</dbReference>